<feature type="transmembrane region" description="Helical" evidence="3">
    <location>
        <begin position="21"/>
        <end position="39"/>
    </location>
</feature>
<keyword evidence="5" id="KW-1185">Reference proteome</keyword>
<dbReference type="EMBL" id="FRAU01000012">
    <property type="protein sequence ID" value="SHL08835.1"/>
    <property type="molecule type" value="Genomic_DNA"/>
</dbReference>
<keyword evidence="3" id="KW-1133">Transmembrane helix</keyword>
<keyword evidence="3" id="KW-0812">Transmembrane</keyword>
<sequence length="306" mass="35932">METTGMNDRPINYTREAFLHPWNLTFLIAALITALGISFTDNPPWLFDAVLLFTAALELLYLGIMPRQERFRRAVRARRAAEHARPPSQKELFQWLSRSSQRRYVRLRNLEKQIRANYQKLSYASQGLLESHLQKIDELLRSYLNLLYQKERYEFYLTQTSEDELVEALQALQEDMADDTPRVRAIKERRRRILEQRLGRIKKVRENLEIIEAQLDTIDDVIRYIHEQSLTLRNPEEITFQLDTLLSEVEETEAAVAEIEDVFASPSALLGELSTTELEPPRMESELPESSEKTEPEAIRRQRQRS</sequence>
<feature type="transmembrane region" description="Helical" evidence="3">
    <location>
        <begin position="45"/>
        <end position="64"/>
    </location>
</feature>
<evidence type="ECO:0000256" key="1">
    <source>
        <dbReference type="SAM" id="Coils"/>
    </source>
</evidence>
<name>A0A1M6XSQ0_9BACT</name>
<dbReference type="Proteomes" id="UP000185812">
    <property type="component" value="Unassembled WGS sequence"/>
</dbReference>
<organism evidence="4 5">
    <name type="scientific">Rhodothermus profundi</name>
    <dbReference type="NCBI Taxonomy" id="633813"/>
    <lineage>
        <taxon>Bacteria</taxon>
        <taxon>Pseudomonadati</taxon>
        <taxon>Rhodothermota</taxon>
        <taxon>Rhodothermia</taxon>
        <taxon>Rhodothermales</taxon>
        <taxon>Rhodothermaceae</taxon>
        <taxon>Rhodothermus</taxon>
    </lineage>
</organism>
<feature type="compositionally biased region" description="Basic and acidic residues" evidence="2">
    <location>
        <begin position="279"/>
        <end position="300"/>
    </location>
</feature>
<evidence type="ECO:0000313" key="4">
    <source>
        <dbReference type="EMBL" id="SHL08835.1"/>
    </source>
</evidence>
<reference evidence="5" key="1">
    <citation type="submission" date="2016-11" db="EMBL/GenBank/DDBJ databases">
        <authorList>
            <person name="Varghese N."/>
            <person name="Submissions S."/>
        </authorList>
    </citation>
    <scope>NUCLEOTIDE SEQUENCE [LARGE SCALE GENOMIC DNA]</scope>
    <source>
        <strain evidence="5">DSM 22212</strain>
    </source>
</reference>
<proteinExistence type="predicted"/>
<accession>A0A1M6XSQ0</accession>
<keyword evidence="1" id="KW-0175">Coiled coil</keyword>
<keyword evidence="3" id="KW-0472">Membrane</keyword>
<evidence type="ECO:0000313" key="5">
    <source>
        <dbReference type="Proteomes" id="UP000185812"/>
    </source>
</evidence>
<evidence type="ECO:0000256" key="2">
    <source>
        <dbReference type="SAM" id="MobiDB-lite"/>
    </source>
</evidence>
<feature type="coiled-coil region" evidence="1">
    <location>
        <begin position="194"/>
        <end position="262"/>
    </location>
</feature>
<evidence type="ECO:0000256" key="3">
    <source>
        <dbReference type="SAM" id="Phobius"/>
    </source>
</evidence>
<dbReference type="AlphaFoldDB" id="A0A1M6XSQ0"/>
<dbReference type="OrthoDB" id="1523510at2"/>
<gene>
    <name evidence="4" type="ORF">SAMN04488087_2693</name>
</gene>
<protein>
    <submittedName>
        <fullName evidence="4">Uncharacterized protein</fullName>
    </submittedName>
</protein>
<dbReference type="STRING" id="633813.SAMN04488087_2693"/>
<feature type="region of interest" description="Disordered" evidence="2">
    <location>
        <begin position="270"/>
        <end position="306"/>
    </location>
</feature>